<dbReference type="PROSITE" id="PS50006">
    <property type="entry name" value="FHA_DOMAIN"/>
    <property type="match status" value="1"/>
</dbReference>
<reference evidence="5" key="1">
    <citation type="journal article" date="2012" name="Science">
        <title>The Paleozoic origin of enzymatic lignin decomposition reconstructed from 31 fungal genomes.</title>
        <authorList>
            <person name="Floudas D."/>
            <person name="Binder M."/>
            <person name="Riley R."/>
            <person name="Barry K."/>
            <person name="Blanchette R.A."/>
            <person name="Henrissat B."/>
            <person name="Martinez A.T."/>
            <person name="Otillar R."/>
            <person name="Spatafora J.W."/>
            <person name="Yadav J.S."/>
            <person name="Aerts A."/>
            <person name="Benoit I."/>
            <person name="Boyd A."/>
            <person name="Carlson A."/>
            <person name="Copeland A."/>
            <person name="Coutinho P.M."/>
            <person name="de Vries R.P."/>
            <person name="Ferreira P."/>
            <person name="Findley K."/>
            <person name="Foster B."/>
            <person name="Gaskell J."/>
            <person name="Glotzer D."/>
            <person name="Gorecki P."/>
            <person name="Heitman J."/>
            <person name="Hesse C."/>
            <person name="Hori C."/>
            <person name="Igarashi K."/>
            <person name="Jurgens J.A."/>
            <person name="Kallen N."/>
            <person name="Kersten P."/>
            <person name="Kohler A."/>
            <person name="Kuees U."/>
            <person name="Kumar T.K.A."/>
            <person name="Kuo A."/>
            <person name="LaButti K."/>
            <person name="Larrondo L.F."/>
            <person name="Lindquist E."/>
            <person name="Ling A."/>
            <person name="Lombard V."/>
            <person name="Lucas S."/>
            <person name="Lundell T."/>
            <person name="Martin R."/>
            <person name="McLaughlin D.J."/>
            <person name="Morgenstern I."/>
            <person name="Morin E."/>
            <person name="Murat C."/>
            <person name="Nagy L.G."/>
            <person name="Nolan M."/>
            <person name="Ohm R.A."/>
            <person name="Patyshakuliyeva A."/>
            <person name="Rokas A."/>
            <person name="Ruiz-Duenas F.J."/>
            <person name="Sabat G."/>
            <person name="Salamov A."/>
            <person name="Samejima M."/>
            <person name="Schmutz J."/>
            <person name="Slot J.C."/>
            <person name="St John F."/>
            <person name="Stenlid J."/>
            <person name="Sun H."/>
            <person name="Sun S."/>
            <person name="Syed K."/>
            <person name="Tsang A."/>
            <person name="Wiebenga A."/>
            <person name="Young D."/>
            <person name="Pisabarro A."/>
            <person name="Eastwood D.C."/>
            <person name="Martin F."/>
            <person name="Cullen D."/>
            <person name="Grigoriev I.V."/>
            <person name="Hibbett D.S."/>
        </authorList>
    </citation>
    <scope>NUCLEOTIDE SEQUENCE [LARGE SCALE GENOMIC DNA]</scope>
    <source>
        <strain evidence="5">TFB10046</strain>
    </source>
</reference>
<dbReference type="SUPFAM" id="SSF49879">
    <property type="entry name" value="SMAD/FHA domain"/>
    <property type="match status" value="1"/>
</dbReference>
<accession>J0DCS8</accession>
<evidence type="ECO:0000256" key="2">
    <source>
        <dbReference type="SAM" id="MobiDB-lite"/>
    </source>
</evidence>
<feature type="coiled-coil region" evidence="1">
    <location>
        <begin position="401"/>
        <end position="435"/>
    </location>
</feature>
<organism evidence="4 5">
    <name type="scientific">Auricularia subglabra (strain TFB-10046 / SS5)</name>
    <name type="common">White-rot fungus</name>
    <name type="synonym">Auricularia delicata (strain TFB10046)</name>
    <dbReference type="NCBI Taxonomy" id="717982"/>
    <lineage>
        <taxon>Eukaryota</taxon>
        <taxon>Fungi</taxon>
        <taxon>Dikarya</taxon>
        <taxon>Basidiomycota</taxon>
        <taxon>Agaricomycotina</taxon>
        <taxon>Agaricomycetes</taxon>
        <taxon>Auriculariales</taxon>
        <taxon>Auriculariaceae</taxon>
        <taxon>Auricularia</taxon>
    </lineage>
</organism>
<dbReference type="KEGG" id="adl:AURDEDRAFT_115698"/>
<dbReference type="eggNOG" id="ENOG502SEM6">
    <property type="taxonomic scope" value="Eukaryota"/>
</dbReference>
<feature type="compositionally biased region" description="Low complexity" evidence="2">
    <location>
        <begin position="186"/>
        <end position="199"/>
    </location>
</feature>
<keyword evidence="5" id="KW-1185">Reference proteome</keyword>
<dbReference type="OrthoDB" id="4096268at2759"/>
<evidence type="ECO:0000313" key="5">
    <source>
        <dbReference type="Proteomes" id="UP000006514"/>
    </source>
</evidence>
<protein>
    <recommendedName>
        <fullName evidence="3">FHA domain-containing protein</fullName>
    </recommendedName>
</protein>
<evidence type="ECO:0000259" key="3">
    <source>
        <dbReference type="PROSITE" id="PS50006"/>
    </source>
</evidence>
<keyword evidence="1" id="KW-0175">Coiled coil</keyword>
<gene>
    <name evidence="4" type="ORF">AURDEDRAFT_115698</name>
</gene>
<evidence type="ECO:0000256" key="1">
    <source>
        <dbReference type="SAM" id="Coils"/>
    </source>
</evidence>
<dbReference type="Proteomes" id="UP000006514">
    <property type="component" value="Unassembled WGS sequence"/>
</dbReference>
<dbReference type="InterPro" id="IPR000253">
    <property type="entry name" value="FHA_dom"/>
</dbReference>
<dbReference type="InParanoid" id="J0DCS8"/>
<dbReference type="Pfam" id="PF00498">
    <property type="entry name" value="FHA"/>
    <property type="match status" value="1"/>
</dbReference>
<dbReference type="InterPro" id="IPR008984">
    <property type="entry name" value="SMAD_FHA_dom_sf"/>
</dbReference>
<proteinExistence type="predicted"/>
<dbReference type="CDD" id="cd00060">
    <property type="entry name" value="FHA"/>
    <property type="match status" value="1"/>
</dbReference>
<dbReference type="AlphaFoldDB" id="J0DCS8"/>
<feature type="region of interest" description="Disordered" evidence="2">
    <location>
        <begin position="170"/>
        <end position="204"/>
    </location>
</feature>
<evidence type="ECO:0000313" key="4">
    <source>
        <dbReference type="EMBL" id="EJD40826.1"/>
    </source>
</evidence>
<sequence>MSSPSASDTDNEIQFMGMRTAPVVPKPSAITLTVESGDAAEPRTFSKETTRTVNIGRVTAEHAQRFSTHPGQLVFVCPVMSRQHARITFAENGQVFLADLNSHHGTVIARGDPAPAYIHLVPGDKYALYDGDLLTFGKTVYKSQQPHEPVSVRLSFTTTLPATVSASPGPVRYGLIDSDSDEDSSESASVSDSPSASSPAHDPFGAQCMLPSIASSFPNLPSLMRGAEAPAPTWANLFVDPPQPVLSVPMPAPGIESQGPSGPGVSFPSQQAQLPDPTPISMDVDMQIVLRQDVDTLKDSIQHVLYALKVQAGHNQAASADMTGVRQQLKTDVDVLREHMNATFRTLKQDIAAVGGSGHDEWDRLRASVRAEFPDGLRDRVVELEAGLRNLSEVPNGVDQLNALRTELQTSKDEVAALKSALTALENTLKTLNIDTVSLLR</sequence>
<dbReference type="Gene3D" id="2.60.200.20">
    <property type="match status" value="1"/>
</dbReference>
<name>J0DCS8_AURST</name>
<dbReference type="EMBL" id="JH687798">
    <property type="protein sequence ID" value="EJD40826.1"/>
    <property type="molecule type" value="Genomic_DNA"/>
</dbReference>
<feature type="domain" description="FHA" evidence="3">
    <location>
        <begin position="53"/>
        <end position="108"/>
    </location>
</feature>